<evidence type="ECO:0000256" key="6">
    <source>
        <dbReference type="ARBA" id="ARBA00022989"/>
    </source>
</evidence>
<comment type="function">
    <text evidence="9">Part of the twin-arginine translocation (Tat) system that transports large folded proteins containing a characteristic twin-arginine motif in their signal peptide across membranes. TatA could form the protein-conducting channel of the Tat system.</text>
</comment>
<dbReference type="EMBL" id="BDGJ01000010">
    <property type="protein sequence ID" value="GAW91255.1"/>
    <property type="molecule type" value="Genomic_DNA"/>
</dbReference>
<proteinExistence type="inferred from homology"/>
<protein>
    <recommendedName>
        <fullName evidence="9">Sec-independent protein translocase protein TatA</fullName>
    </recommendedName>
</protein>
<dbReference type="GO" id="GO:0043953">
    <property type="term" value="P:protein transport by the Tat complex"/>
    <property type="evidence" value="ECO:0007669"/>
    <property type="project" value="UniProtKB-UniRule"/>
</dbReference>
<keyword evidence="5 9" id="KW-0653">Protein transport</keyword>
<dbReference type="InterPro" id="IPR006312">
    <property type="entry name" value="TatA/E"/>
</dbReference>
<accession>A0A1Z5HPM9</accession>
<evidence type="ECO:0000256" key="7">
    <source>
        <dbReference type="ARBA" id="ARBA00023010"/>
    </source>
</evidence>
<keyword evidence="3 9" id="KW-1003">Cell membrane</keyword>
<dbReference type="PRINTS" id="PR01506">
    <property type="entry name" value="TATBPROTEIN"/>
</dbReference>
<comment type="similarity">
    <text evidence="9">Belongs to the TatA/E family.</text>
</comment>
<sequence length="67" mass="7339">MLNIGFPEMILILVLALIVFGPKKLPEVGKAVGSALKEFKKAASDIQETIRIEEVAKLTEKEKVKSS</sequence>
<comment type="subunit">
    <text evidence="9">Forms a complex with TatC.</text>
</comment>
<dbReference type="InterPro" id="IPR003369">
    <property type="entry name" value="TatA/B/E"/>
</dbReference>
<organism evidence="10 11">
    <name type="scientific">Calderihabitans maritimus</name>
    <dbReference type="NCBI Taxonomy" id="1246530"/>
    <lineage>
        <taxon>Bacteria</taxon>
        <taxon>Bacillati</taxon>
        <taxon>Bacillota</taxon>
        <taxon>Clostridia</taxon>
        <taxon>Neomoorellales</taxon>
        <taxon>Calderihabitantaceae</taxon>
        <taxon>Calderihabitans</taxon>
    </lineage>
</organism>
<evidence type="ECO:0000256" key="9">
    <source>
        <dbReference type="HAMAP-Rule" id="MF_00236"/>
    </source>
</evidence>
<keyword evidence="11" id="KW-1185">Reference proteome</keyword>
<name>A0A1Z5HPM9_9FIRM</name>
<dbReference type="RefSeq" id="WP_088552822.1">
    <property type="nucleotide sequence ID" value="NZ_BDGJ01000010.1"/>
</dbReference>
<dbReference type="HAMAP" id="MF_00236">
    <property type="entry name" value="TatA_E"/>
    <property type="match status" value="1"/>
</dbReference>
<dbReference type="NCBIfam" id="NF011430">
    <property type="entry name" value="PRK14861.1"/>
    <property type="match status" value="1"/>
</dbReference>
<dbReference type="AlphaFoldDB" id="A0A1Z5HPM9"/>
<dbReference type="PANTHER" id="PTHR42982">
    <property type="entry name" value="SEC-INDEPENDENT PROTEIN TRANSLOCASE PROTEIN TATA"/>
    <property type="match status" value="1"/>
</dbReference>
<evidence type="ECO:0000313" key="11">
    <source>
        <dbReference type="Proteomes" id="UP000197032"/>
    </source>
</evidence>
<comment type="subcellular location">
    <subcellularLocation>
        <location evidence="1 9">Cell membrane</location>
        <topology evidence="1 9">Single-pass membrane protein</topology>
    </subcellularLocation>
</comment>
<keyword evidence="4 9" id="KW-0812">Transmembrane</keyword>
<dbReference type="Gene3D" id="1.20.5.3310">
    <property type="match status" value="1"/>
</dbReference>
<evidence type="ECO:0000313" key="10">
    <source>
        <dbReference type="EMBL" id="GAW91255.1"/>
    </source>
</evidence>
<evidence type="ECO:0000256" key="2">
    <source>
        <dbReference type="ARBA" id="ARBA00022448"/>
    </source>
</evidence>
<keyword evidence="6 9" id="KW-1133">Transmembrane helix</keyword>
<evidence type="ECO:0000256" key="3">
    <source>
        <dbReference type="ARBA" id="ARBA00022475"/>
    </source>
</evidence>
<dbReference type="Proteomes" id="UP000197032">
    <property type="component" value="Unassembled WGS sequence"/>
</dbReference>
<evidence type="ECO:0000256" key="5">
    <source>
        <dbReference type="ARBA" id="ARBA00022927"/>
    </source>
</evidence>
<comment type="caution">
    <text evidence="10">The sequence shown here is derived from an EMBL/GenBank/DDBJ whole genome shotgun (WGS) entry which is preliminary data.</text>
</comment>
<gene>
    <name evidence="9" type="primary">tatA</name>
    <name evidence="10" type="ORF">KKC1_04170</name>
</gene>
<evidence type="ECO:0000256" key="1">
    <source>
        <dbReference type="ARBA" id="ARBA00004162"/>
    </source>
</evidence>
<dbReference type="NCBIfam" id="TIGR01411">
    <property type="entry name" value="tatAE"/>
    <property type="match status" value="1"/>
</dbReference>
<dbReference type="GO" id="GO:0033281">
    <property type="term" value="C:TAT protein transport complex"/>
    <property type="evidence" value="ECO:0007669"/>
    <property type="project" value="UniProtKB-UniRule"/>
</dbReference>
<evidence type="ECO:0000256" key="8">
    <source>
        <dbReference type="ARBA" id="ARBA00023136"/>
    </source>
</evidence>
<dbReference type="GO" id="GO:0008320">
    <property type="term" value="F:protein transmembrane transporter activity"/>
    <property type="evidence" value="ECO:0007669"/>
    <property type="project" value="UniProtKB-UniRule"/>
</dbReference>
<keyword evidence="2 9" id="KW-0813">Transport</keyword>
<dbReference type="OrthoDB" id="9800908at2"/>
<keyword evidence="8 9" id="KW-0472">Membrane</keyword>
<reference evidence="11" key="1">
    <citation type="journal article" date="2017" name="Appl. Environ. Microbiol.">
        <title>Genomic analysis of Calderihabitans maritimus KKC1, a thermophilic hydrogenogenic carboxydotrophic bacterium isolated from marine sediment.</title>
        <authorList>
            <person name="Omae K."/>
            <person name="Yoneda Y."/>
            <person name="Fukuyama Y."/>
            <person name="Yoshida T."/>
            <person name="Sako Y."/>
        </authorList>
    </citation>
    <scope>NUCLEOTIDE SEQUENCE [LARGE SCALE GENOMIC DNA]</scope>
    <source>
        <strain evidence="11">KKC1</strain>
    </source>
</reference>
<dbReference type="Pfam" id="PF02416">
    <property type="entry name" value="TatA_B_E"/>
    <property type="match status" value="1"/>
</dbReference>
<evidence type="ECO:0000256" key="4">
    <source>
        <dbReference type="ARBA" id="ARBA00022692"/>
    </source>
</evidence>
<keyword evidence="7 9" id="KW-0811">Translocation</keyword>
<dbReference type="PANTHER" id="PTHR42982:SF1">
    <property type="entry name" value="SEC-INDEPENDENT PROTEIN TRANSLOCASE PROTEIN TATA"/>
    <property type="match status" value="1"/>
</dbReference>